<dbReference type="SUPFAM" id="SSF55174">
    <property type="entry name" value="Alpha-L RNA-binding motif"/>
    <property type="match status" value="1"/>
</dbReference>
<feature type="domain" description="RNA-binding S4" evidence="3">
    <location>
        <begin position="20"/>
        <end position="86"/>
    </location>
</feature>
<dbReference type="SMART" id="SM00363">
    <property type="entry name" value="S4"/>
    <property type="match status" value="1"/>
</dbReference>
<dbReference type="EMBL" id="LAQU01000013">
    <property type="protein sequence ID" value="KKB63117.1"/>
    <property type="molecule type" value="Genomic_DNA"/>
</dbReference>
<comment type="caution">
    <text evidence="4">The sequence shown here is derived from an EMBL/GenBank/DDBJ whole genome shotgun (WGS) entry which is preliminary data.</text>
</comment>
<dbReference type="Proteomes" id="UP000033618">
    <property type="component" value="Unassembled WGS sequence"/>
</dbReference>
<name>A0A0F5K0P7_9BURK</name>
<keyword evidence="5" id="KW-1185">Reference proteome</keyword>
<evidence type="ECO:0000313" key="4">
    <source>
        <dbReference type="EMBL" id="KKB63117.1"/>
    </source>
</evidence>
<evidence type="ECO:0000313" key="5">
    <source>
        <dbReference type="Proteomes" id="UP000033618"/>
    </source>
</evidence>
<dbReference type="InterPro" id="IPR002942">
    <property type="entry name" value="S4_RNA-bd"/>
</dbReference>
<dbReference type="RefSeq" id="WP_046153141.1">
    <property type="nucleotide sequence ID" value="NZ_CADFGU010000006.1"/>
</dbReference>
<evidence type="ECO:0000256" key="1">
    <source>
        <dbReference type="PROSITE-ProRule" id="PRU00182"/>
    </source>
</evidence>
<evidence type="ECO:0000256" key="2">
    <source>
        <dbReference type="SAM" id="MobiDB-lite"/>
    </source>
</evidence>
<dbReference type="Pfam" id="PF01479">
    <property type="entry name" value="S4"/>
    <property type="match status" value="1"/>
</dbReference>
<dbReference type="STRING" id="28092.WM40_13765"/>
<dbReference type="OrthoDB" id="9797176at2"/>
<dbReference type="Gene3D" id="3.10.290.10">
    <property type="entry name" value="RNA-binding S4 domain"/>
    <property type="match status" value="1"/>
</dbReference>
<dbReference type="PROSITE" id="PS50889">
    <property type="entry name" value="S4"/>
    <property type="match status" value="1"/>
</dbReference>
<dbReference type="GO" id="GO:0003723">
    <property type="term" value="F:RNA binding"/>
    <property type="evidence" value="ECO:0007669"/>
    <property type="project" value="UniProtKB-KW"/>
</dbReference>
<evidence type="ECO:0000259" key="3">
    <source>
        <dbReference type="SMART" id="SM00363"/>
    </source>
</evidence>
<dbReference type="CDD" id="cd00165">
    <property type="entry name" value="S4"/>
    <property type="match status" value="1"/>
</dbReference>
<protein>
    <recommendedName>
        <fullName evidence="3">RNA-binding S4 domain-containing protein</fullName>
    </recommendedName>
</protein>
<feature type="region of interest" description="Disordered" evidence="2">
    <location>
        <begin position="110"/>
        <end position="157"/>
    </location>
</feature>
<reference evidence="4 5" key="1">
    <citation type="submission" date="2015-03" db="EMBL/GenBank/DDBJ databases">
        <title>Draft Genome Sequence of Burkholderia andropogonis type strain ICMP2807, isolated from Sorghum bicolor.</title>
        <authorList>
            <person name="Lopes-Santos L."/>
            <person name="Castro D.B."/>
            <person name="Ottoboni L.M."/>
            <person name="Park D."/>
            <person name="Weirc B.S."/>
            <person name="Destefano S.A."/>
        </authorList>
    </citation>
    <scope>NUCLEOTIDE SEQUENCE [LARGE SCALE GENOMIC DNA]</scope>
    <source>
        <strain evidence="4 5">ICMP2807</strain>
    </source>
</reference>
<dbReference type="InterPro" id="IPR036986">
    <property type="entry name" value="S4_RNA-bd_sf"/>
</dbReference>
<keyword evidence="1" id="KW-0694">RNA-binding</keyword>
<sequence length="157" mass="17563">METLDRDRHSSNGDALGQKARVDKWLWAARFFKTRSLAQQAVQKGRILIGDDAVKASRDVRIGDVITIDLEAGRWTVVVRTISEVRGPAPVARLLYEETVASAQAREAERTRRHLFREPAAGWHGRPTKRDRRVIAQAGSPGHDPSYGSPDGWPDKD</sequence>
<organism evidence="4 5">
    <name type="scientific">Robbsia andropogonis</name>
    <dbReference type="NCBI Taxonomy" id="28092"/>
    <lineage>
        <taxon>Bacteria</taxon>
        <taxon>Pseudomonadati</taxon>
        <taxon>Pseudomonadota</taxon>
        <taxon>Betaproteobacteria</taxon>
        <taxon>Burkholderiales</taxon>
        <taxon>Burkholderiaceae</taxon>
        <taxon>Robbsia</taxon>
    </lineage>
</organism>
<accession>A0A0F5K0P7</accession>
<gene>
    <name evidence="4" type="ORF">WM40_13765</name>
</gene>
<proteinExistence type="predicted"/>
<dbReference type="AlphaFoldDB" id="A0A0F5K0P7"/>
<dbReference type="PATRIC" id="fig|28092.6.peg.3241"/>